<keyword evidence="1" id="KW-0805">Transcription regulation</keyword>
<dbReference type="SUPFAM" id="SSF46689">
    <property type="entry name" value="Homeodomain-like"/>
    <property type="match status" value="1"/>
</dbReference>
<feature type="domain" description="HTH tetR-type" evidence="5">
    <location>
        <begin position="12"/>
        <end position="72"/>
    </location>
</feature>
<keyword evidence="2 4" id="KW-0238">DNA-binding</keyword>
<dbReference type="AlphaFoldDB" id="A0AAU7ASW3"/>
<dbReference type="Gene3D" id="1.10.357.10">
    <property type="entry name" value="Tetracycline Repressor, domain 2"/>
    <property type="match status" value="1"/>
</dbReference>
<evidence type="ECO:0000256" key="3">
    <source>
        <dbReference type="ARBA" id="ARBA00023163"/>
    </source>
</evidence>
<keyword evidence="3" id="KW-0804">Transcription</keyword>
<dbReference type="InterPro" id="IPR049484">
    <property type="entry name" value="Rv0078-like_C"/>
</dbReference>
<dbReference type="Pfam" id="PF21351">
    <property type="entry name" value="TetR_C_41"/>
    <property type="match status" value="1"/>
</dbReference>
<dbReference type="PROSITE" id="PS50977">
    <property type="entry name" value="HTH_TETR_2"/>
    <property type="match status" value="1"/>
</dbReference>
<dbReference type="GO" id="GO:0003700">
    <property type="term" value="F:DNA-binding transcription factor activity"/>
    <property type="evidence" value="ECO:0007669"/>
    <property type="project" value="TreeGrafter"/>
</dbReference>
<gene>
    <name evidence="6" type="primary">tetC</name>
    <name evidence="6" type="ORF">DSM112329_01578</name>
</gene>
<dbReference type="RefSeq" id="WP_354701268.1">
    <property type="nucleotide sequence ID" value="NZ_CP114014.1"/>
</dbReference>
<dbReference type="InterPro" id="IPR001647">
    <property type="entry name" value="HTH_TetR"/>
</dbReference>
<evidence type="ECO:0000259" key="5">
    <source>
        <dbReference type="PROSITE" id="PS50977"/>
    </source>
</evidence>
<dbReference type="InterPro" id="IPR009057">
    <property type="entry name" value="Homeodomain-like_sf"/>
</dbReference>
<evidence type="ECO:0000256" key="2">
    <source>
        <dbReference type="ARBA" id="ARBA00023125"/>
    </source>
</evidence>
<dbReference type="InterPro" id="IPR036271">
    <property type="entry name" value="Tet_transcr_reg_TetR-rel_C_sf"/>
</dbReference>
<proteinExistence type="predicted"/>
<dbReference type="PANTHER" id="PTHR30055">
    <property type="entry name" value="HTH-TYPE TRANSCRIPTIONAL REGULATOR RUTR"/>
    <property type="match status" value="1"/>
</dbReference>
<evidence type="ECO:0000313" key="6">
    <source>
        <dbReference type="EMBL" id="XAY04742.1"/>
    </source>
</evidence>
<name>A0AAU7ASW3_9ACTN</name>
<reference evidence="6" key="1">
    <citation type="submission" date="2022-12" db="EMBL/GenBank/DDBJ databases">
        <title>Paraconexibacter alkalitolerans sp. nov. and Baekduia alba sp. nov., isolated from soil and emended description of the genera Paraconexibacter (Chun et al., 2020) and Baekduia (An et al., 2020).</title>
        <authorList>
            <person name="Vieira S."/>
            <person name="Huber K.J."/>
            <person name="Geppert A."/>
            <person name="Wolf J."/>
            <person name="Neumann-Schaal M."/>
            <person name="Muesken M."/>
            <person name="Overmann J."/>
        </authorList>
    </citation>
    <scope>NUCLEOTIDE SEQUENCE</scope>
    <source>
        <strain evidence="6">AEG42_29</strain>
    </source>
</reference>
<dbReference type="KEGG" id="parq:DSM112329_01578"/>
<dbReference type="Pfam" id="PF00440">
    <property type="entry name" value="TetR_N"/>
    <property type="match status" value="1"/>
</dbReference>
<sequence>MQSKRTQEERSSATRSALLAAARPLFAARGYADVGTPEIVAAAGVTRGALYHQFDGKLALFEAVFEAVEQEVTGRIGTLLAEAGATDPIGALRAGAGAWLDACADPEVQRIVLLEAPAVLGWERWRELGLRYGLGLIEAVLTAAIAAGDLDEQPVRPLAHVLAGALDEAALYVARADDPVAARAEVGAVLERLVDGLLRS</sequence>
<evidence type="ECO:0000256" key="4">
    <source>
        <dbReference type="PROSITE-ProRule" id="PRU00335"/>
    </source>
</evidence>
<dbReference type="GO" id="GO:0000976">
    <property type="term" value="F:transcription cis-regulatory region binding"/>
    <property type="evidence" value="ECO:0007669"/>
    <property type="project" value="TreeGrafter"/>
</dbReference>
<organism evidence="6">
    <name type="scientific">Paraconexibacter sp. AEG42_29</name>
    <dbReference type="NCBI Taxonomy" id="2997339"/>
    <lineage>
        <taxon>Bacteria</taxon>
        <taxon>Bacillati</taxon>
        <taxon>Actinomycetota</taxon>
        <taxon>Thermoleophilia</taxon>
        <taxon>Solirubrobacterales</taxon>
        <taxon>Paraconexibacteraceae</taxon>
        <taxon>Paraconexibacter</taxon>
    </lineage>
</organism>
<accession>A0AAU7ASW3</accession>
<protein>
    <submittedName>
        <fullName evidence="6">Transposon Tn10 TetC protein</fullName>
    </submittedName>
</protein>
<evidence type="ECO:0000256" key="1">
    <source>
        <dbReference type="ARBA" id="ARBA00023015"/>
    </source>
</evidence>
<dbReference type="PANTHER" id="PTHR30055:SF234">
    <property type="entry name" value="HTH-TYPE TRANSCRIPTIONAL REGULATOR BETI"/>
    <property type="match status" value="1"/>
</dbReference>
<dbReference type="InterPro" id="IPR050109">
    <property type="entry name" value="HTH-type_TetR-like_transc_reg"/>
</dbReference>
<dbReference type="SUPFAM" id="SSF48498">
    <property type="entry name" value="Tetracyclin repressor-like, C-terminal domain"/>
    <property type="match status" value="1"/>
</dbReference>
<dbReference type="EMBL" id="CP114014">
    <property type="protein sequence ID" value="XAY04742.1"/>
    <property type="molecule type" value="Genomic_DNA"/>
</dbReference>
<dbReference type="PRINTS" id="PR00455">
    <property type="entry name" value="HTHTETR"/>
</dbReference>
<feature type="DNA-binding region" description="H-T-H motif" evidence="4">
    <location>
        <begin position="35"/>
        <end position="54"/>
    </location>
</feature>